<protein>
    <submittedName>
        <fullName evidence="2">Uncharacterized protein</fullName>
    </submittedName>
</protein>
<keyword evidence="1" id="KW-1133">Transmembrane helix</keyword>
<evidence type="ECO:0000313" key="2">
    <source>
        <dbReference type="EMBL" id="MTI28621.1"/>
    </source>
</evidence>
<dbReference type="Proteomes" id="UP000798808">
    <property type="component" value="Unassembled WGS sequence"/>
</dbReference>
<accession>A0ABW9RX62</accession>
<dbReference type="RefSeq" id="WP_155176309.1">
    <property type="nucleotide sequence ID" value="NZ_BAAAFL010000029.1"/>
</dbReference>
<keyword evidence="1" id="KW-0472">Membrane</keyword>
<reference evidence="2 3" key="1">
    <citation type="submission" date="2019-02" db="EMBL/GenBank/DDBJ databases">
        <authorList>
            <person name="Goldberg S.R."/>
            <person name="Haltli B.A."/>
            <person name="Correa H."/>
            <person name="Russell K.G."/>
        </authorList>
    </citation>
    <scope>NUCLEOTIDE SEQUENCE [LARGE SCALE GENOMIC DNA]</scope>
    <source>
        <strain evidence="2 3">JCM 16186</strain>
    </source>
</reference>
<dbReference type="EMBL" id="SMLW01000668">
    <property type="protein sequence ID" value="MTI28621.1"/>
    <property type="molecule type" value="Genomic_DNA"/>
</dbReference>
<organism evidence="2 3">
    <name type="scientific">Fulvivirga kasyanovii</name>
    <dbReference type="NCBI Taxonomy" id="396812"/>
    <lineage>
        <taxon>Bacteria</taxon>
        <taxon>Pseudomonadati</taxon>
        <taxon>Bacteroidota</taxon>
        <taxon>Cytophagia</taxon>
        <taxon>Cytophagales</taxon>
        <taxon>Fulvivirgaceae</taxon>
        <taxon>Fulvivirga</taxon>
    </lineage>
</organism>
<feature type="transmembrane region" description="Helical" evidence="1">
    <location>
        <begin position="38"/>
        <end position="60"/>
    </location>
</feature>
<evidence type="ECO:0000256" key="1">
    <source>
        <dbReference type="SAM" id="Phobius"/>
    </source>
</evidence>
<name>A0ABW9RX62_9BACT</name>
<feature type="transmembrane region" description="Helical" evidence="1">
    <location>
        <begin position="7"/>
        <end position="26"/>
    </location>
</feature>
<evidence type="ECO:0000313" key="3">
    <source>
        <dbReference type="Proteomes" id="UP000798808"/>
    </source>
</evidence>
<proteinExistence type="predicted"/>
<gene>
    <name evidence="2" type="ORF">E1163_26925</name>
</gene>
<comment type="caution">
    <text evidence="2">The sequence shown here is derived from an EMBL/GenBank/DDBJ whole genome shotgun (WGS) entry which is preliminary data.</text>
</comment>
<keyword evidence="1" id="KW-0812">Transmembrane</keyword>
<keyword evidence="3" id="KW-1185">Reference proteome</keyword>
<sequence length="73" mass="8454">MRILGYLFIGLTILLFLIFGLFVPEAPMESDYGYTYTWPLYLMIVGVTVGVALLLVDWNVRRQKQGKTRDETH</sequence>